<evidence type="ECO:0000313" key="2">
    <source>
        <dbReference type="EMBL" id="REH44965.1"/>
    </source>
</evidence>
<accession>A0A3E0HGN0</accession>
<keyword evidence="3" id="KW-1185">Reference proteome</keyword>
<dbReference type="GO" id="GO:0016779">
    <property type="term" value="F:nucleotidyltransferase activity"/>
    <property type="evidence" value="ECO:0007669"/>
    <property type="project" value="InterPro"/>
</dbReference>
<dbReference type="Proteomes" id="UP000256269">
    <property type="component" value="Unassembled WGS sequence"/>
</dbReference>
<dbReference type="InterPro" id="IPR002934">
    <property type="entry name" value="Polymerase_NTP_transf_dom"/>
</dbReference>
<dbReference type="AlphaFoldDB" id="A0A3E0HGN0"/>
<proteinExistence type="predicted"/>
<dbReference type="SUPFAM" id="SSF81301">
    <property type="entry name" value="Nucleotidyltransferase"/>
    <property type="match status" value="1"/>
</dbReference>
<protein>
    <submittedName>
        <fullName evidence="2">Nucleotidyltransferase-like protein</fullName>
    </submittedName>
</protein>
<sequence length="231" mass="25081">MGVTEFGERLAALGWVTDLMVAGSLATGDYVPGISDIDLVALTDGPVGADLQAALTEIHLAEDPALKLGCVYVNAAQVSDVALKHPTWTHQRLIQRILSGVNRAELVRHGYAVFGREPRDVMPPMSDDDVREAGRAELTGYWAWAVWRPRLWLDPEFADLSLTSMARGRHAIATGTLLTKSAAIEQAAAPAWLIEQLRARRGGNPATSPRLRTAVIAWLDAQRTTRRAAAN</sequence>
<keyword evidence="2" id="KW-0808">Transferase</keyword>
<comment type="caution">
    <text evidence="2">The sequence shown here is derived from an EMBL/GenBank/DDBJ whole genome shotgun (WGS) entry which is preliminary data.</text>
</comment>
<name>A0A3E0HGN0_9PSEU</name>
<gene>
    <name evidence="2" type="ORF">BCF44_108446</name>
</gene>
<dbReference type="RefSeq" id="WP_211353211.1">
    <property type="nucleotide sequence ID" value="NZ_CP144375.1"/>
</dbReference>
<dbReference type="Pfam" id="PF01909">
    <property type="entry name" value="NTP_transf_2"/>
    <property type="match status" value="1"/>
</dbReference>
<dbReference type="EMBL" id="QUNO01000008">
    <property type="protein sequence ID" value="REH44965.1"/>
    <property type="molecule type" value="Genomic_DNA"/>
</dbReference>
<organism evidence="2 3">
    <name type="scientific">Kutzneria buriramensis</name>
    <dbReference type="NCBI Taxonomy" id="1045776"/>
    <lineage>
        <taxon>Bacteria</taxon>
        <taxon>Bacillati</taxon>
        <taxon>Actinomycetota</taxon>
        <taxon>Actinomycetes</taxon>
        <taxon>Pseudonocardiales</taxon>
        <taxon>Pseudonocardiaceae</taxon>
        <taxon>Kutzneria</taxon>
    </lineage>
</organism>
<reference evidence="2 3" key="1">
    <citation type="submission" date="2018-08" db="EMBL/GenBank/DDBJ databases">
        <title>Genomic Encyclopedia of Archaeal and Bacterial Type Strains, Phase II (KMG-II): from individual species to whole genera.</title>
        <authorList>
            <person name="Goeker M."/>
        </authorList>
    </citation>
    <scope>NUCLEOTIDE SEQUENCE [LARGE SCALE GENOMIC DNA]</scope>
    <source>
        <strain evidence="2 3">DSM 45791</strain>
    </source>
</reference>
<evidence type="ECO:0000313" key="3">
    <source>
        <dbReference type="Proteomes" id="UP000256269"/>
    </source>
</evidence>
<feature type="domain" description="Polymerase nucleotidyl transferase" evidence="1">
    <location>
        <begin position="14"/>
        <end position="50"/>
    </location>
</feature>
<evidence type="ECO:0000259" key="1">
    <source>
        <dbReference type="Pfam" id="PF01909"/>
    </source>
</evidence>
<dbReference type="InterPro" id="IPR043519">
    <property type="entry name" value="NT_sf"/>
</dbReference>